<proteinExistence type="predicted"/>
<accession>A0A8H6YBQ0</accession>
<feature type="compositionally biased region" description="Pro residues" evidence="1">
    <location>
        <begin position="59"/>
        <end position="73"/>
    </location>
</feature>
<feature type="compositionally biased region" description="Polar residues" evidence="1">
    <location>
        <begin position="137"/>
        <end position="149"/>
    </location>
</feature>
<dbReference type="OrthoDB" id="2576496at2759"/>
<dbReference type="Proteomes" id="UP000623467">
    <property type="component" value="Unassembled WGS sequence"/>
</dbReference>
<sequence length="288" mass="31400">MFPFHAHSKSVNPSSSAAQRHTTCFSKSETSSPTSRNITLISSIRKLDPRSEMLLPSWEPRPPIRPLPAPPDLPSGKIHPATFRLEPSPEIPSGWLSRVDAAGASASSSQSASQPLNRTPRPLSRTPTLTPIPHASQPLSRTPTLTLIPSTPKPSPGRRPLLRTSSALSVSSEREPETEYDLADLPVVGYDQHIGSMARYESNAQGLLRFHPDAAVKVPINVLAPPYFDVRRVGTESERAELVRPLPMPQPPMRPAPPPPTAIFYESLRQQVLAEYALGEDAPTASLY</sequence>
<evidence type="ECO:0000313" key="3">
    <source>
        <dbReference type="Proteomes" id="UP000623467"/>
    </source>
</evidence>
<evidence type="ECO:0000313" key="2">
    <source>
        <dbReference type="EMBL" id="KAF7355522.1"/>
    </source>
</evidence>
<gene>
    <name evidence="2" type="ORF">MSAN_01469200</name>
</gene>
<comment type="caution">
    <text evidence="2">The sequence shown here is derived from an EMBL/GenBank/DDBJ whole genome shotgun (WGS) entry which is preliminary data.</text>
</comment>
<dbReference type="EMBL" id="JACAZH010000011">
    <property type="protein sequence ID" value="KAF7355522.1"/>
    <property type="molecule type" value="Genomic_DNA"/>
</dbReference>
<organism evidence="2 3">
    <name type="scientific">Mycena sanguinolenta</name>
    <dbReference type="NCBI Taxonomy" id="230812"/>
    <lineage>
        <taxon>Eukaryota</taxon>
        <taxon>Fungi</taxon>
        <taxon>Dikarya</taxon>
        <taxon>Basidiomycota</taxon>
        <taxon>Agaricomycotina</taxon>
        <taxon>Agaricomycetes</taxon>
        <taxon>Agaricomycetidae</taxon>
        <taxon>Agaricales</taxon>
        <taxon>Marasmiineae</taxon>
        <taxon>Mycenaceae</taxon>
        <taxon>Mycena</taxon>
    </lineage>
</organism>
<evidence type="ECO:0000256" key="1">
    <source>
        <dbReference type="SAM" id="MobiDB-lite"/>
    </source>
</evidence>
<keyword evidence="3" id="KW-1185">Reference proteome</keyword>
<reference evidence="2" key="1">
    <citation type="submission" date="2020-05" db="EMBL/GenBank/DDBJ databases">
        <title>Mycena genomes resolve the evolution of fungal bioluminescence.</title>
        <authorList>
            <person name="Tsai I.J."/>
        </authorList>
    </citation>
    <scope>NUCLEOTIDE SEQUENCE</scope>
    <source>
        <strain evidence="2">160909Yilan</strain>
    </source>
</reference>
<protein>
    <submittedName>
        <fullName evidence="2">Uncharacterized protein</fullName>
    </submittedName>
</protein>
<dbReference type="AlphaFoldDB" id="A0A8H6YBQ0"/>
<feature type="region of interest" description="Disordered" evidence="1">
    <location>
        <begin position="1"/>
        <end position="178"/>
    </location>
</feature>
<name>A0A8H6YBQ0_9AGAR</name>
<feature type="compositionally biased region" description="Polar residues" evidence="1">
    <location>
        <begin position="9"/>
        <end position="42"/>
    </location>
</feature>
<feature type="compositionally biased region" description="Low complexity" evidence="1">
    <location>
        <begin position="101"/>
        <end position="133"/>
    </location>
</feature>